<feature type="signal peptide" evidence="9">
    <location>
        <begin position="1"/>
        <end position="28"/>
    </location>
</feature>
<dbReference type="InterPro" id="IPR008754">
    <property type="entry name" value="Peptidase_M43"/>
</dbReference>
<dbReference type="GO" id="GO:0046872">
    <property type="term" value="F:metal ion binding"/>
    <property type="evidence" value="ECO:0007669"/>
    <property type="project" value="UniProtKB-KW"/>
</dbReference>
<dbReference type="RefSeq" id="WP_073080896.1">
    <property type="nucleotide sequence ID" value="NZ_FRBL01000004.1"/>
</dbReference>
<keyword evidence="3" id="KW-0479">Metal-binding</keyword>
<keyword evidence="5" id="KW-0378">Hydrolase</keyword>
<evidence type="ECO:0000256" key="6">
    <source>
        <dbReference type="ARBA" id="ARBA00022833"/>
    </source>
</evidence>
<comment type="similarity">
    <text evidence="1">Belongs to the peptidase M43B family.</text>
</comment>
<dbReference type="GO" id="GO:0006508">
    <property type="term" value="P:proteolysis"/>
    <property type="evidence" value="ECO:0007669"/>
    <property type="project" value="UniProtKB-KW"/>
</dbReference>
<feature type="domain" description="Peptidase M43 pregnancy-associated plasma-A" evidence="10">
    <location>
        <begin position="164"/>
        <end position="314"/>
    </location>
</feature>
<dbReference type="InterPro" id="IPR026341">
    <property type="entry name" value="T9SS_type_B"/>
</dbReference>
<organism evidence="11 12">
    <name type="scientific">Chitinophaga jiangningensis</name>
    <dbReference type="NCBI Taxonomy" id="1419482"/>
    <lineage>
        <taxon>Bacteria</taxon>
        <taxon>Pseudomonadati</taxon>
        <taxon>Bacteroidota</taxon>
        <taxon>Chitinophagia</taxon>
        <taxon>Chitinophagales</taxon>
        <taxon>Chitinophagaceae</taxon>
        <taxon>Chitinophaga</taxon>
    </lineage>
</organism>
<dbReference type="SUPFAM" id="SSF55486">
    <property type="entry name" value="Metalloproteases ('zincins'), catalytic domain"/>
    <property type="match status" value="1"/>
</dbReference>
<evidence type="ECO:0000256" key="3">
    <source>
        <dbReference type="ARBA" id="ARBA00022723"/>
    </source>
</evidence>
<dbReference type="Pfam" id="PF13585">
    <property type="entry name" value="CHU_C"/>
    <property type="match status" value="1"/>
</dbReference>
<keyword evidence="2" id="KW-0645">Protease</keyword>
<gene>
    <name evidence="11" type="ORF">SAMN05444266_104257</name>
</gene>
<dbReference type="EMBL" id="FRBL01000004">
    <property type="protein sequence ID" value="SHL64249.1"/>
    <property type="molecule type" value="Genomic_DNA"/>
</dbReference>
<accession>A0A1M7CBH1</accession>
<evidence type="ECO:0000313" key="12">
    <source>
        <dbReference type="Proteomes" id="UP000184420"/>
    </source>
</evidence>
<evidence type="ECO:0000256" key="4">
    <source>
        <dbReference type="ARBA" id="ARBA00022729"/>
    </source>
</evidence>
<dbReference type="PANTHER" id="PTHR47466:SF1">
    <property type="entry name" value="METALLOPROTEASE MEP1 (AFU_ORTHOLOGUE AFUA_1G07730)-RELATED"/>
    <property type="match status" value="1"/>
</dbReference>
<protein>
    <submittedName>
        <fullName evidence="11">Gliding motility-associated C-terminal domain-containing protein</fullName>
    </submittedName>
</protein>
<dbReference type="InterPro" id="IPR035986">
    <property type="entry name" value="PKD_dom_sf"/>
</dbReference>
<keyword evidence="6" id="KW-0862">Zinc</keyword>
<evidence type="ECO:0000256" key="2">
    <source>
        <dbReference type="ARBA" id="ARBA00022670"/>
    </source>
</evidence>
<reference evidence="11 12" key="1">
    <citation type="submission" date="2016-11" db="EMBL/GenBank/DDBJ databases">
        <authorList>
            <person name="Jaros S."/>
            <person name="Januszkiewicz K."/>
            <person name="Wedrychowicz H."/>
        </authorList>
    </citation>
    <scope>NUCLEOTIDE SEQUENCE [LARGE SCALE GENOMIC DNA]</scope>
    <source>
        <strain evidence="11 12">DSM 27406</strain>
    </source>
</reference>
<name>A0A1M7CBH1_9BACT</name>
<evidence type="ECO:0000256" key="9">
    <source>
        <dbReference type="SAM" id="SignalP"/>
    </source>
</evidence>
<keyword evidence="4 9" id="KW-0732">Signal</keyword>
<evidence type="ECO:0000256" key="1">
    <source>
        <dbReference type="ARBA" id="ARBA00008721"/>
    </source>
</evidence>
<dbReference type="OrthoDB" id="6385856at2"/>
<evidence type="ECO:0000259" key="10">
    <source>
        <dbReference type="Pfam" id="PF05572"/>
    </source>
</evidence>
<proteinExistence type="inferred from homology"/>
<evidence type="ECO:0000313" key="11">
    <source>
        <dbReference type="EMBL" id="SHL64249.1"/>
    </source>
</evidence>
<dbReference type="STRING" id="1419482.SAMN05444266_104257"/>
<evidence type="ECO:0000256" key="7">
    <source>
        <dbReference type="ARBA" id="ARBA00023049"/>
    </source>
</evidence>
<keyword evidence="7" id="KW-0482">Metalloprotease</keyword>
<sequence>MKSKFPRACSCYALLCLLVLLFTQNTYAQLAAVRPCGTDIMLQHWRNNPQFLSQEQYLNKAILERQRKGFRANLNVTLPVVVHIINENPASITDAAVAQAIQTLNDAYAAQGAFAGGRTNTNIQFCLAKTAPDGSSSTGITRSTSYLTDFDADMEGDRITAMGKWDGSRYINIWVVSDIKSEFMQSFECGQWTRLKMGGYASPGGDIVVAGLGVDVLAHEMGHYLSLAHTFANRDCKNDDCTTDGDMVCDTPPEKTISGGYACTAPQNSCDTDTLSGFTTDVTDLPDNFMDYGPGTGCILGFTPGQADRMHNFINTALPLMVNSTVCTPPCMPTAIAGFTRSVAYPLTGDNISLTNTTTGAATYQWLVDGVPSATTTDFTLTVTDKRNYIVTLLATAGGCTSTTTDVIEVSCGVVARFYPDKRKIASKAGVELDKIFFKNRSRNATSYKWMMSNDQGMAEQVISTNTDLDFTFLVPGLYNIRLIATNGTCTDTTSMLHITVDDPTPDAAIYVTKVECYQQDKIRMSMYFYNGGYKTIPKGTPVAFYDKDPRKPGASRLGDLYLIPSDLKGKCATPVFTSVVDVQATGLDSIVAVINDNGTTLPLALPNTGVEEVRYTNNVVIKRNFRFKPVLDPTDLTVKPFESIDITPKGENGEIANAQWLPTDELSCANCITTTFTAPYRKDTVTTRTVQAFSKLGCYDNATATIHIPIVDDYTVQVRKLICAANNYLHVDFTICNNFIKGNIPAGLTVKFYNADPATGNAIQLGQAFVTGSASAAACGDYEFSIPTPASGQVFAAIATDPAVMYPPVTGLTEVAYDNNSHQENYTAPTLSITPADTTVYRKALFQAGFVTTLQQPYTIKWSAAPTYNISCTTCEQPEFSMKSSDKIKLELVNNYGCKLNSNANFNIFSPDFTIALKEAHCFRNGEVIVSFDICMNNGYDTVVSRIPVTFYDIVTNAKLGTVFYTSFRQPGNCHTYTHTFPAPESGHGIVSVINNDGTTSGNGVEIKLLPETDYTNNTGDIDYNPFAVKVTPASTNLLRPAQIPLGTSVTGDAAVKYTWTPTDGLSCSNCPNPVVTARSSMKYTVTVNNNFFCTASADAVISTSTLERISMPTAFTPNGDGQNDIFYIIGTEDIRIVKSFSIFNRMGNKVFERFNVPANDKAYGWNGQVNGQTANMDSYVFFANIEYNDGTTEMVKGAFLLLK</sequence>
<dbReference type="Gene3D" id="2.60.40.10">
    <property type="entry name" value="Immunoglobulins"/>
    <property type="match status" value="2"/>
</dbReference>
<dbReference type="Pfam" id="PF05572">
    <property type="entry name" value="Peptidase_M43"/>
    <property type="match status" value="1"/>
</dbReference>
<dbReference type="SUPFAM" id="SSF49299">
    <property type="entry name" value="PKD domain"/>
    <property type="match status" value="1"/>
</dbReference>
<keyword evidence="12" id="KW-1185">Reference proteome</keyword>
<dbReference type="InterPro" id="IPR024079">
    <property type="entry name" value="MetalloPept_cat_dom_sf"/>
</dbReference>
<feature type="chain" id="PRO_5012432488" evidence="9">
    <location>
        <begin position="29"/>
        <end position="1205"/>
    </location>
</feature>
<evidence type="ECO:0000256" key="8">
    <source>
        <dbReference type="ARBA" id="ARBA00023157"/>
    </source>
</evidence>
<evidence type="ECO:0000256" key="5">
    <source>
        <dbReference type="ARBA" id="ARBA00022801"/>
    </source>
</evidence>
<dbReference type="GO" id="GO:0008237">
    <property type="term" value="F:metallopeptidase activity"/>
    <property type="evidence" value="ECO:0007669"/>
    <property type="project" value="UniProtKB-KW"/>
</dbReference>
<dbReference type="Gene3D" id="3.40.390.10">
    <property type="entry name" value="Collagenase (Catalytic Domain)"/>
    <property type="match status" value="1"/>
</dbReference>
<dbReference type="PANTHER" id="PTHR47466">
    <property type="match status" value="1"/>
</dbReference>
<dbReference type="NCBIfam" id="TIGR04131">
    <property type="entry name" value="Bac_Flav_CTERM"/>
    <property type="match status" value="1"/>
</dbReference>
<dbReference type="Proteomes" id="UP000184420">
    <property type="component" value="Unassembled WGS sequence"/>
</dbReference>
<dbReference type="InterPro" id="IPR013783">
    <property type="entry name" value="Ig-like_fold"/>
</dbReference>
<keyword evidence="8" id="KW-1015">Disulfide bond</keyword>
<dbReference type="AlphaFoldDB" id="A0A1M7CBH1"/>